<gene>
    <name evidence="1" type="ORF">M404DRAFT_997865</name>
</gene>
<evidence type="ECO:0000313" key="2">
    <source>
        <dbReference type="Proteomes" id="UP000054217"/>
    </source>
</evidence>
<sequence>MYTTFCKRGNHAKTPVHGNALLPSFLRVIVDSRIIDCDGVYEACPRTYVLPALADGMSTSNL</sequence>
<reference evidence="1 2" key="1">
    <citation type="submission" date="2014-04" db="EMBL/GenBank/DDBJ databases">
        <authorList>
            <consortium name="DOE Joint Genome Institute"/>
            <person name="Kuo A."/>
            <person name="Kohler A."/>
            <person name="Costa M.D."/>
            <person name="Nagy L.G."/>
            <person name="Floudas D."/>
            <person name="Copeland A."/>
            <person name="Barry K.W."/>
            <person name="Cichocki N."/>
            <person name="Veneault-Fourrey C."/>
            <person name="LaButti K."/>
            <person name="Lindquist E.A."/>
            <person name="Lipzen A."/>
            <person name="Lundell T."/>
            <person name="Morin E."/>
            <person name="Murat C."/>
            <person name="Sun H."/>
            <person name="Tunlid A."/>
            <person name="Henrissat B."/>
            <person name="Grigoriev I.V."/>
            <person name="Hibbett D.S."/>
            <person name="Martin F."/>
            <person name="Nordberg H.P."/>
            <person name="Cantor M.N."/>
            <person name="Hua S.X."/>
        </authorList>
    </citation>
    <scope>NUCLEOTIDE SEQUENCE [LARGE SCALE GENOMIC DNA]</scope>
    <source>
        <strain evidence="1 2">Marx 270</strain>
    </source>
</reference>
<reference evidence="2" key="2">
    <citation type="submission" date="2015-01" db="EMBL/GenBank/DDBJ databases">
        <title>Evolutionary Origins and Diversification of the Mycorrhizal Mutualists.</title>
        <authorList>
            <consortium name="DOE Joint Genome Institute"/>
            <consortium name="Mycorrhizal Genomics Consortium"/>
            <person name="Kohler A."/>
            <person name="Kuo A."/>
            <person name="Nagy L.G."/>
            <person name="Floudas D."/>
            <person name="Copeland A."/>
            <person name="Barry K.W."/>
            <person name="Cichocki N."/>
            <person name="Veneault-Fourrey C."/>
            <person name="LaButti K."/>
            <person name="Lindquist E.A."/>
            <person name="Lipzen A."/>
            <person name="Lundell T."/>
            <person name="Morin E."/>
            <person name="Murat C."/>
            <person name="Riley R."/>
            <person name="Ohm R."/>
            <person name="Sun H."/>
            <person name="Tunlid A."/>
            <person name="Henrissat B."/>
            <person name="Grigoriev I.V."/>
            <person name="Hibbett D.S."/>
            <person name="Martin F."/>
        </authorList>
    </citation>
    <scope>NUCLEOTIDE SEQUENCE [LARGE SCALE GENOMIC DNA]</scope>
    <source>
        <strain evidence="2">Marx 270</strain>
    </source>
</reference>
<keyword evidence="2" id="KW-1185">Reference proteome</keyword>
<organism evidence="1 2">
    <name type="scientific">Pisolithus tinctorius Marx 270</name>
    <dbReference type="NCBI Taxonomy" id="870435"/>
    <lineage>
        <taxon>Eukaryota</taxon>
        <taxon>Fungi</taxon>
        <taxon>Dikarya</taxon>
        <taxon>Basidiomycota</taxon>
        <taxon>Agaricomycotina</taxon>
        <taxon>Agaricomycetes</taxon>
        <taxon>Agaricomycetidae</taxon>
        <taxon>Boletales</taxon>
        <taxon>Sclerodermatineae</taxon>
        <taxon>Pisolithaceae</taxon>
        <taxon>Pisolithus</taxon>
    </lineage>
</organism>
<proteinExistence type="predicted"/>
<accession>A0A0C3JF69</accession>
<dbReference type="InParanoid" id="A0A0C3JF69"/>
<protein>
    <submittedName>
        <fullName evidence="1">Uncharacterized protein</fullName>
    </submittedName>
</protein>
<dbReference type="EMBL" id="KN831959">
    <property type="protein sequence ID" value="KIO07723.1"/>
    <property type="molecule type" value="Genomic_DNA"/>
</dbReference>
<evidence type="ECO:0000313" key="1">
    <source>
        <dbReference type="EMBL" id="KIO07723.1"/>
    </source>
</evidence>
<name>A0A0C3JF69_PISTI</name>
<dbReference type="Proteomes" id="UP000054217">
    <property type="component" value="Unassembled WGS sequence"/>
</dbReference>
<dbReference type="HOGENOM" id="CLU_2905088_0_0_1"/>
<dbReference type="AlphaFoldDB" id="A0A0C3JF69"/>